<protein>
    <submittedName>
        <fullName evidence="2">Electron transfer flavoprotein subunit beta</fullName>
    </submittedName>
</protein>
<feature type="compositionally biased region" description="Low complexity" evidence="1">
    <location>
        <begin position="207"/>
        <end position="217"/>
    </location>
</feature>
<dbReference type="Proteomes" id="UP001575181">
    <property type="component" value="Unassembled WGS sequence"/>
</dbReference>
<dbReference type="EMBL" id="JBGUAW010000007">
    <property type="protein sequence ID" value="MFA9461323.1"/>
    <property type="molecule type" value="Genomic_DNA"/>
</dbReference>
<evidence type="ECO:0000313" key="2">
    <source>
        <dbReference type="EMBL" id="MFA9461323.1"/>
    </source>
</evidence>
<dbReference type="InterPro" id="IPR014729">
    <property type="entry name" value="Rossmann-like_a/b/a_fold"/>
</dbReference>
<comment type="caution">
    <text evidence="2">The sequence shown here is derived from an EMBL/GenBank/DDBJ whole genome shotgun (WGS) entry which is preliminary data.</text>
</comment>
<accession>A0ABV4TVG3</accession>
<organism evidence="2 3">
    <name type="scientific">Thiohalorhabdus methylotrophus</name>
    <dbReference type="NCBI Taxonomy" id="3242694"/>
    <lineage>
        <taxon>Bacteria</taxon>
        <taxon>Pseudomonadati</taxon>
        <taxon>Pseudomonadota</taxon>
        <taxon>Gammaproteobacteria</taxon>
        <taxon>Thiohalorhabdales</taxon>
        <taxon>Thiohalorhabdaceae</taxon>
        <taxon>Thiohalorhabdus</taxon>
    </lineage>
</organism>
<dbReference type="Gene3D" id="3.40.50.620">
    <property type="entry name" value="HUPs"/>
    <property type="match status" value="1"/>
</dbReference>
<dbReference type="SUPFAM" id="SSF52402">
    <property type="entry name" value="Adenine nucleotide alpha hydrolases-like"/>
    <property type="match status" value="1"/>
</dbReference>
<dbReference type="RefSeq" id="WP_373656112.1">
    <property type="nucleotide sequence ID" value="NZ_JBGUAW010000007.1"/>
</dbReference>
<name>A0ABV4TVG3_9GAMM</name>
<sequence length="270" mass="28416">MHPEIAVLVSAGRHPASGRPRRAPGDARAVELALRLTPRPLVLHAGDPEEPALRDYLGMGVETLTVLECPDESDPIPCLAATLEGHRPELILTAQRTEHGPATGYLPYAVARALGAALAPAILDITPGEPDGFYLAQALPGGRRRSLRARSPVVATVDRAAPAPRPSAFGPARRGTIHVQRPDVPPPTADRPEAHPARRRPKRLRAAEGTAAERQAALRGGGGGNGRTLETPSPPEAARAIHAFLLDAGVLRAAPDGAREEAARRDRAAP</sequence>
<feature type="region of interest" description="Disordered" evidence="1">
    <location>
        <begin position="157"/>
        <end position="238"/>
    </location>
</feature>
<evidence type="ECO:0000256" key="1">
    <source>
        <dbReference type="SAM" id="MobiDB-lite"/>
    </source>
</evidence>
<proteinExistence type="predicted"/>
<reference evidence="2 3" key="1">
    <citation type="submission" date="2024-08" db="EMBL/GenBank/DDBJ databases">
        <title>Whole-genome sequencing of halo(alkali)philic microorganisms from hypersaline lakes.</title>
        <authorList>
            <person name="Sorokin D.Y."/>
            <person name="Merkel A.Y."/>
            <person name="Messina E."/>
            <person name="Yakimov M."/>
        </authorList>
    </citation>
    <scope>NUCLEOTIDE SEQUENCE [LARGE SCALE GENOMIC DNA]</scope>
    <source>
        <strain evidence="2 3">Cl-TMA</strain>
    </source>
</reference>
<keyword evidence="3" id="KW-1185">Reference proteome</keyword>
<evidence type="ECO:0000313" key="3">
    <source>
        <dbReference type="Proteomes" id="UP001575181"/>
    </source>
</evidence>
<gene>
    <name evidence="2" type="ORF">ACERLL_10845</name>
</gene>